<evidence type="ECO:0000259" key="7">
    <source>
        <dbReference type="Pfam" id="PF08281"/>
    </source>
</evidence>
<dbReference type="Pfam" id="PF08281">
    <property type="entry name" value="Sigma70_r4_2"/>
    <property type="match status" value="1"/>
</dbReference>
<reference evidence="8 9" key="1">
    <citation type="submission" date="2022-11" db="EMBL/GenBank/DDBJ databases">
        <title>Anaerobic phenanthrene biodegradation by a DNRA strain PheN6.</title>
        <authorList>
            <person name="Zhang Z."/>
        </authorList>
    </citation>
    <scope>NUCLEOTIDE SEQUENCE [LARGE SCALE GENOMIC DNA]</scope>
    <source>
        <strain evidence="8 9">PheN6</strain>
    </source>
</reference>
<evidence type="ECO:0000256" key="2">
    <source>
        <dbReference type="ARBA" id="ARBA00023015"/>
    </source>
</evidence>
<evidence type="ECO:0000256" key="4">
    <source>
        <dbReference type="ARBA" id="ARBA00023125"/>
    </source>
</evidence>
<protein>
    <submittedName>
        <fullName evidence="8">Sigma-70 family RNA polymerase sigma factor</fullName>
    </submittedName>
</protein>
<dbReference type="InterPro" id="IPR013325">
    <property type="entry name" value="RNA_pol_sigma_r2"/>
</dbReference>
<feature type="domain" description="RNA polymerase sigma-70 region 2" evidence="6">
    <location>
        <begin position="24"/>
        <end position="88"/>
    </location>
</feature>
<comment type="similarity">
    <text evidence="1">Belongs to the sigma-70 factor family. ECF subfamily.</text>
</comment>
<keyword evidence="3" id="KW-0731">Sigma factor</keyword>
<dbReference type="Gene3D" id="1.10.1740.10">
    <property type="match status" value="1"/>
</dbReference>
<evidence type="ECO:0000256" key="3">
    <source>
        <dbReference type="ARBA" id="ARBA00023082"/>
    </source>
</evidence>
<keyword evidence="5" id="KW-0804">Transcription</keyword>
<proteinExistence type="inferred from homology"/>
<dbReference type="Proteomes" id="UP001150259">
    <property type="component" value="Unassembled WGS sequence"/>
</dbReference>
<gene>
    <name evidence="8" type="ORF">OO014_03760</name>
</gene>
<evidence type="ECO:0000313" key="8">
    <source>
        <dbReference type="EMBL" id="MDC5696360.1"/>
    </source>
</evidence>
<keyword evidence="9" id="KW-1185">Reference proteome</keyword>
<dbReference type="CDD" id="cd06171">
    <property type="entry name" value="Sigma70_r4"/>
    <property type="match status" value="1"/>
</dbReference>
<dbReference type="EMBL" id="JAPFQL010000010">
    <property type="protein sequence ID" value="MDC5696360.1"/>
    <property type="molecule type" value="Genomic_DNA"/>
</dbReference>
<evidence type="ECO:0000256" key="5">
    <source>
        <dbReference type="ARBA" id="ARBA00023163"/>
    </source>
</evidence>
<dbReference type="RefSeq" id="WP_272460937.1">
    <property type="nucleotide sequence ID" value="NZ_JAPFQL010000010.1"/>
</dbReference>
<accession>A0ABT5GEN2</accession>
<comment type="caution">
    <text evidence="8">The sequence shown here is derived from an EMBL/GenBank/DDBJ whole genome shotgun (WGS) entry which is preliminary data.</text>
</comment>
<evidence type="ECO:0000256" key="1">
    <source>
        <dbReference type="ARBA" id="ARBA00010641"/>
    </source>
</evidence>
<dbReference type="Gene3D" id="1.10.10.10">
    <property type="entry name" value="Winged helix-like DNA-binding domain superfamily/Winged helix DNA-binding domain"/>
    <property type="match status" value="1"/>
</dbReference>
<dbReference type="SUPFAM" id="SSF88946">
    <property type="entry name" value="Sigma2 domain of RNA polymerase sigma factors"/>
    <property type="match status" value="1"/>
</dbReference>
<sequence length="181" mass="20720">MDAAAIPIRWAVEQDQRELVLTELFSRHGESLVRLAYCLIGERELAEEAVQDAYLSLYRNWRTVRKESSSLAYLRATVINRCRSDQRRLIRARTRDPLVAMTQATTVPSSEASVIAQDESSRIFAEVGRLPQRQREVVVCRYYLDLSERQTAELLGISLGSVKRHAHRGLAHLQSRLGENR</sequence>
<dbReference type="SUPFAM" id="SSF88659">
    <property type="entry name" value="Sigma3 and sigma4 domains of RNA polymerase sigma factors"/>
    <property type="match status" value="1"/>
</dbReference>
<dbReference type="InterPro" id="IPR039425">
    <property type="entry name" value="RNA_pol_sigma-70-like"/>
</dbReference>
<organism evidence="8 9">
    <name type="scientific">Intrasporangium calvum</name>
    <dbReference type="NCBI Taxonomy" id="53358"/>
    <lineage>
        <taxon>Bacteria</taxon>
        <taxon>Bacillati</taxon>
        <taxon>Actinomycetota</taxon>
        <taxon>Actinomycetes</taxon>
        <taxon>Micrococcales</taxon>
        <taxon>Intrasporangiaceae</taxon>
        <taxon>Intrasporangium</taxon>
    </lineage>
</organism>
<dbReference type="PANTHER" id="PTHR43133:SF50">
    <property type="entry name" value="ECF RNA POLYMERASE SIGMA FACTOR SIGM"/>
    <property type="match status" value="1"/>
</dbReference>
<dbReference type="Pfam" id="PF04542">
    <property type="entry name" value="Sigma70_r2"/>
    <property type="match status" value="1"/>
</dbReference>
<name>A0ABT5GEN2_9MICO</name>
<dbReference type="NCBIfam" id="TIGR02937">
    <property type="entry name" value="sigma70-ECF"/>
    <property type="match status" value="1"/>
</dbReference>
<keyword evidence="2" id="KW-0805">Transcription regulation</keyword>
<keyword evidence="4" id="KW-0238">DNA-binding</keyword>
<dbReference type="PANTHER" id="PTHR43133">
    <property type="entry name" value="RNA POLYMERASE ECF-TYPE SIGMA FACTO"/>
    <property type="match status" value="1"/>
</dbReference>
<dbReference type="InterPro" id="IPR014284">
    <property type="entry name" value="RNA_pol_sigma-70_dom"/>
</dbReference>
<feature type="domain" description="RNA polymerase sigma factor 70 region 4 type 2" evidence="7">
    <location>
        <begin position="127"/>
        <end position="173"/>
    </location>
</feature>
<dbReference type="InterPro" id="IPR013324">
    <property type="entry name" value="RNA_pol_sigma_r3/r4-like"/>
</dbReference>
<evidence type="ECO:0000259" key="6">
    <source>
        <dbReference type="Pfam" id="PF04542"/>
    </source>
</evidence>
<evidence type="ECO:0000313" key="9">
    <source>
        <dbReference type="Proteomes" id="UP001150259"/>
    </source>
</evidence>
<dbReference type="InterPro" id="IPR007627">
    <property type="entry name" value="RNA_pol_sigma70_r2"/>
</dbReference>
<dbReference type="InterPro" id="IPR036388">
    <property type="entry name" value="WH-like_DNA-bd_sf"/>
</dbReference>
<dbReference type="InterPro" id="IPR013249">
    <property type="entry name" value="RNA_pol_sigma70_r4_t2"/>
</dbReference>